<feature type="non-terminal residue" evidence="2">
    <location>
        <position position="1"/>
    </location>
</feature>
<dbReference type="SUPFAM" id="SSF48113">
    <property type="entry name" value="Heme-dependent peroxidases"/>
    <property type="match status" value="1"/>
</dbReference>
<reference evidence="2" key="1">
    <citation type="submission" date="2020-11" db="EMBL/GenBank/DDBJ databases">
        <authorList>
            <person name="Tran Van P."/>
        </authorList>
    </citation>
    <scope>NUCLEOTIDE SEQUENCE</scope>
</reference>
<dbReference type="PRINTS" id="PR00457">
    <property type="entry name" value="ANPEROXIDASE"/>
</dbReference>
<dbReference type="Gene3D" id="1.10.640.10">
    <property type="entry name" value="Haem peroxidase domain superfamily, animal type"/>
    <property type="match status" value="1"/>
</dbReference>
<evidence type="ECO:0000313" key="2">
    <source>
        <dbReference type="EMBL" id="CAD7650147.1"/>
    </source>
</evidence>
<keyword evidence="1" id="KW-0560">Oxidoreductase</keyword>
<dbReference type="Pfam" id="PF03098">
    <property type="entry name" value="An_peroxidase"/>
    <property type="match status" value="1"/>
</dbReference>
<dbReference type="OrthoDB" id="823504at2759"/>
<dbReference type="InterPro" id="IPR010255">
    <property type="entry name" value="Haem_peroxidase_sf"/>
</dbReference>
<dbReference type="InterPro" id="IPR019791">
    <property type="entry name" value="Haem_peroxidase_animal"/>
</dbReference>
<dbReference type="PANTHER" id="PTHR11475:SF134">
    <property type="entry name" value="LD42267P"/>
    <property type="match status" value="1"/>
</dbReference>
<name>A0A7R9QMV1_9ACAR</name>
<dbReference type="Proteomes" id="UP000759131">
    <property type="component" value="Unassembled WGS sequence"/>
</dbReference>
<dbReference type="EMBL" id="OC905224">
    <property type="protein sequence ID" value="CAD7650147.1"/>
    <property type="molecule type" value="Genomic_DNA"/>
</dbReference>
<sequence>GDSLLDCKSCSSRKTVHPECWPIPIPKNDPFFPPVNTTTGVKQCLHFVRSLNGQTTLGPREQMNQVTGYIDGKNYMLSTLRLGSNVYGSDICEANSLRTFQSGRLNSTKMVGLKDLLPQTATHIECKAPSGLCFMAGDMRASEQPSLASIHTMFMREHNRLVDGLSKVNPHWNDEQLYHNGRRILSAI</sequence>
<dbReference type="EMBL" id="CAJPIZ010050649">
    <property type="protein sequence ID" value="CAG2122778.1"/>
    <property type="molecule type" value="Genomic_DNA"/>
</dbReference>
<feature type="non-terminal residue" evidence="2">
    <location>
        <position position="188"/>
    </location>
</feature>
<dbReference type="GO" id="GO:0004601">
    <property type="term" value="F:peroxidase activity"/>
    <property type="evidence" value="ECO:0007669"/>
    <property type="project" value="UniProtKB-KW"/>
</dbReference>
<dbReference type="PROSITE" id="PS50292">
    <property type="entry name" value="PEROXIDASE_3"/>
    <property type="match status" value="1"/>
</dbReference>
<dbReference type="InterPro" id="IPR037120">
    <property type="entry name" value="Haem_peroxidase_sf_animal"/>
</dbReference>
<organism evidence="2">
    <name type="scientific">Medioppia subpectinata</name>
    <dbReference type="NCBI Taxonomy" id="1979941"/>
    <lineage>
        <taxon>Eukaryota</taxon>
        <taxon>Metazoa</taxon>
        <taxon>Ecdysozoa</taxon>
        <taxon>Arthropoda</taxon>
        <taxon>Chelicerata</taxon>
        <taxon>Arachnida</taxon>
        <taxon>Acari</taxon>
        <taxon>Acariformes</taxon>
        <taxon>Sarcoptiformes</taxon>
        <taxon>Oribatida</taxon>
        <taxon>Brachypylina</taxon>
        <taxon>Oppioidea</taxon>
        <taxon>Oppiidae</taxon>
        <taxon>Medioppia</taxon>
    </lineage>
</organism>
<protein>
    <recommendedName>
        <fullName evidence="4">Peroxidase</fullName>
    </recommendedName>
</protein>
<dbReference type="GO" id="GO:0006979">
    <property type="term" value="P:response to oxidative stress"/>
    <property type="evidence" value="ECO:0007669"/>
    <property type="project" value="InterPro"/>
</dbReference>
<proteinExistence type="predicted"/>
<gene>
    <name evidence="2" type="ORF">OSB1V03_LOCUS22723</name>
</gene>
<keyword evidence="1" id="KW-0575">Peroxidase</keyword>
<evidence type="ECO:0000256" key="1">
    <source>
        <dbReference type="ARBA" id="ARBA00022559"/>
    </source>
</evidence>
<keyword evidence="3" id="KW-1185">Reference proteome</keyword>
<evidence type="ECO:0008006" key="4">
    <source>
        <dbReference type="Google" id="ProtNLM"/>
    </source>
</evidence>
<dbReference type="PANTHER" id="PTHR11475">
    <property type="entry name" value="OXIDASE/PEROXIDASE"/>
    <property type="match status" value="1"/>
</dbReference>
<dbReference type="AlphaFoldDB" id="A0A7R9QMV1"/>
<evidence type="ECO:0000313" key="3">
    <source>
        <dbReference type="Proteomes" id="UP000759131"/>
    </source>
</evidence>
<dbReference type="GO" id="GO:0020037">
    <property type="term" value="F:heme binding"/>
    <property type="evidence" value="ECO:0007669"/>
    <property type="project" value="InterPro"/>
</dbReference>
<accession>A0A7R9QMV1</accession>